<evidence type="ECO:0000256" key="1">
    <source>
        <dbReference type="SAM" id="Phobius"/>
    </source>
</evidence>
<reference evidence="3" key="1">
    <citation type="submission" date="2016-10" db="EMBL/GenBank/DDBJ databases">
        <authorList>
            <person name="Varghese N."/>
            <person name="Submissions S."/>
        </authorList>
    </citation>
    <scope>NUCLEOTIDE SEQUENCE [LARGE SCALE GENOMIC DNA]</scope>
    <source>
        <strain evidence="3">DSM 3669</strain>
    </source>
</reference>
<keyword evidence="1" id="KW-0472">Membrane</keyword>
<proteinExistence type="predicted"/>
<dbReference type="Proteomes" id="UP000199584">
    <property type="component" value="Unassembled WGS sequence"/>
</dbReference>
<keyword evidence="1" id="KW-1133">Transmembrane helix</keyword>
<evidence type="ECO:0008006" key="4">
    <source>
        <dbReference type="Google" id="ProtNLM"/>
    </source>
</evidence>
<name>A0A1I6E4D2_9FIRM</name>
<feature type="transmembrane region" description="Helical" evidence="1">
    <location>
        <begin position="6"/>
        <end position="28"/>
    </location>
</feature>
<dbReference type="AlphaFoldDB" id="A0A1I6E4D2"/>
<feature type="transmembrane region" description="Helical" evidence="1">
    <location>
        <begin position="75"/>
        <end position="94"/>
    </location>
</feature>
<accession>A0A1I6E4D2</accession>
<feature type="transmembrane region" description="Helical" evidence="1">
    <location>
        <begin position="100"/>
        <end position="117"/>
    </location>
</feature>
<evidence type="ECO:0000313" key="3">
    <source>
        <dbReference type="Proteomes" id="UP000199584"/>
    </source>
</evidence>
<evidence type="ECO:0000313" key="2">
    <source>
        <dbReference type="EMBL" id="SFR12605.1"/>
    </source>
</evidence>
<dbReference type="EMBL" id="FOYM01000025">
    <property type="protein sequence ID" value="SFR12605.1"/>
    <property type="molecule type" value="Genomic_DNA"/>
</dbReference>
<keyword evidence="3" id="KW-1185">Reference proteome</keyword>
<protein>
    <recommendedName>
        <fullName evidence="4">Type II secretion system protein GspF domain-containing protein</fullName>
    </recommendedName>
</protein>
<dbReference type="RefSeq" id="WP_092485694.1">
    <property type="nucleotide sequence ID" value="NZ_FOYM01000025.1"/>
</dbReference>
<feature type="transmembrane region" description="Helical" evidence="1">
    <location>
        <begin position="243"/>
        <end position="261"/>
    </location>
</feature>
<organism evidence="2 3">
    <name type="scientific">Desulfoscipio geothermicus DSM 3669</name>
    <dbReference type="NCBI Taxonomy" id="1121426"/>
    <lineage>
        <taxon>Bacteria</taxon>
        <taxon>Bacillati</taxon>
        <taxon>Bacillota</taxon>
        <taxon>Clostridia</taxon>
        <taxon>Eubacteriales</taxon>
        <taxon>Desulfallaceae</taxon>
        <taxon>Desulfoscipio</taxon>
    </lineage>
</organism>
<sequence>MIWQEIIPVILTTGGIGLAFAGAALLAIRGAEALYEKITGRISLKRLYRQQQQQSLEPVLRLKKLNENLQNNRDLIKMSALVFGAGIIGALIMPGTTLKIYGFSSGAGAGAFFYSFYQKQRKKGVRLKKLKEAIFIYDAINVYSETGENLPNILEKILPALDTLRPAVEKFLKQYPYKAKEAVLEMEKEMDFNEAGMLASVFLQTLSSGGHNHITASEGVRMENTRKTIYKTDIAVRPLYRQLVLFLPAGAGVIMVLYTLGRHVLNSLSMFNASQILK</sequence>
<keyword evidence="1" id="KW-0812">Transmembrane</keyword>
<gene>
    <name evidence="2" type="ORF">SAMN05660706_12563</name>
</gene>
<dbReference type="STRING" id="39060.SAMN05660706_12563"/>
<dbReference type="OrthoDB" id="9844734at2"/>